<feature type="compositionally biased region" description="Basic residues" evidence="1">
    <location>
        <begin position="173"/>
        <end position="185"/>
    </location>
</feature>
<dbReference type="Ensembl" id="ENSPMGT00000024159.1">
    <property type="protein sequence ID" value="ENSPMGP00000022685.1"/>
    <property type="gene ID" value="ENSPMGG00000018352.1"/>
</dbReference>
<reference evidence="3" key="1">
    <citation type="submission" date="2025-08" db="UniProtKB">
        <authorList>
            <consortium name="Ensembl"/>
        </authorList>
    </citation>
    <scope>IDENTIFICATION</scope>
</reference>
<protein>
    <recommendedName>
        <fullName evidence="2">GH29D-like beta-sandwich domain-containing protein</fullName>
    </recommendedName>
</protein>
<evidence type="ECO:0000313" key="3">
    <source>
        <dbReference type="Ensembl" id="ENSPMGP00000022685.1"/>
    </source>
</evidence>
<dbReference type="PANTHER" id="PTHR16058">
    <property type="entry name" value="DOUBLE ZINC RIBBON AND ANKYRIN REPEAT-CONTAINING PROTEIN 1"/>
    <property type="match status" value="1"/>
</dbReference>
<dbReference type="InterPro" id="IPR059177">
    <property type="entry name" value="GH29D-like_dom"/>
</dbReference>
<sequence>TMAGSISAPLVLPLIPPTQKHKNHIQTCTRVCLQTESPDAEIFFTLDGSKPNSRSRKYTAPITLPPGRVCVRAQAQSSDFRESLIVTKFFTVDDVTYDTTSDPANDSPALITLTNQSEAHLTPVPPSHLRSLLANSRPATPTSGKERGDKEGGHKERGDKEEGHEVTGDKERKRGGKRQRRRGCV</sequence>
<dbReference type="STRING" id="409849.ENSPMGP00000022685"/>
<dbReference type="Proteomes" id="UP000261520">
    <property type="component" value="Unplaced"/>
</dbReference>
<feature type="compositionally biased region" description="Polar residues" evidence="1">
    <location>
        <begin position="133"/>
        <end position="143"/>
    </location>
</feature>
<feature type="compositionally biased region" description="Basic and acidic residues" evidence="1">
    <location>
        <begin position="144"/>
        <end position="172"/>
    </location>
</feature>
<dbReference type="InterPro" id="IPR052481">
    <property type="entry name" value="DZAN1"/>
</dbReference>
<feature type="domain" description="GH29D-like beta-sandwich" evidence="2">
    <location>
        <begin position="27"/>
        <end position="86"/>
    </location>
</feature>
<evidence type="ECO:0000256" key="1">
    <source>
        <dbReference type="SAM" id="MobiDB-lite"/>
    </source>
</evidence>
<dbReference type="AlphaFoldDB" id="A0A3B4B113"/>
<accession>A0A3B4B113</accession>
<name>A0A3B4B113_9GOBI</name>
<proteinExistence type="predicted"/>
<evidence type="ECO:0000259" key="2">
    <source>
        <dbReference type="Pfam" id="PF13290"/>
    </source>
</evidence>
<dbReference type="PANTHER" id="PTHR16058:SF4">
    <property type="entry name" value="DOUBLE ZINC RIBBON AND ANKYRIN REPEAT-CONTAINING PROTEIN 1"/>
    <property type="match status" value="1"/>
</dbReference>
<dbReference type="Pfam" id="PF13290">
    <property type="entry name" value="CHB_HEX_C_1"/>
    <property type="match status" value="1"/>
</dbReference>
<feature type="region of interest" description="Disordered" evidence="1">
    <location>
        <begin position="120"/>
        <end position="185"/>
    </location>
</feature>
<organism evidence="3 4">
    <name type="scientific">Periophthalmus magnuspinnatus</name>
    <dbReference type="NCBI Taxonomy" id="409849"/>
    <lineage>
        <taxon>Eukaryota</taxon>
        <taxon>Metazoa</taxon>
        <taxon>Chordata</taxon>
        <taxon>Craniata</taxon>
        <taxon>Vertebrata</taxon>
        <taxon>Euteleostomi</taxon>
        <taxon>Actinopterygii</taxon>
        <taxon>Neopterygii</taxon>
        <taxon>Teleostei</taxon>
        <taxon>Neoteleostei</taxon>
        <taxon>Acanthomorphata</taxon>
        <taxon>Gobiaria</taxon>
        <taxon>Gobiiformes</taxon>
        <taxon>Gobioidei</taxon>
        <taxon>Gobiidae</taxon>
        <taxon>Oxudercinae</taxon>
        <taxon>Periophthalmus</taxon>
    </lineage>
</organism>
<evidence type="ECO:0000313" key="4">
    <source>
        <dbReference type="Proteomes" id="UP000261520"/>
    </source>
</evidence>
<keyword evidence="4" id="KW-1185">Reference proteome</keyword>
<reference evidence="3" key="2">
    <citation type="submission" date="2025-09" db="UniProtKB">
        <authorList>
            <consortium name="Ensembl"/>
        </authorList>
    </citation>
    <scope>IDENTIFICATION</scope>
</reference>